<evidence type="ECO:0000256" key="1">
    <source>
        <dbReference type="SAM" id="MobiDB-lite"/>
    </source>
</evidence>
<gene>
    <name evidence="2" type="ORF">F751_2109</name>
</gene>
<dbReference type="AlphaFoldDB" id="A0A087SLB8"/>
<organism evidence="2 3">
    <name type="scientific">Auxenochlorella protothecoides</name>
    <name type="common">Green microalga</name>
    <name type="synonym">Chlorella protothecoides</name>
    <dbReference type="NCBI Taxonomy" id="3075"/>
    <lineage>
        <taxon>Eukaryota</taxon>
        <taxon>Viridiplantae</taxon>
        <taxon>Chlorophyta</taxon>
        <taxon>core chlorophytes</taxon>
        <taxon>Trebouxiophyceae</taxon>
        <taxon>Chlorellales</taxon>
        <taxon>Chlorellaceae</taxon>
        <taxon>Auxenochlorella</taxon>
    </lineage>
</organism>
<proteinExistence type="predicted"/>
<feature type="region of interest" description="Disordered" evidence="1">
    <location>
        <begin position="1"/>
        <end position="57"/>
    </location>
</feature>
<evidence type="ECO:0000313" key="2">
    <source>
        <dbReference type="EMBL" id="KFM26522.1"/>
    </source>
</evidence>
<dbReference type="KEGG" id="apro:F751_2109"/>
<reference evidence="2 3" key="1">
    <citation type="journal article" date="2014" name="BMC Genomics">
        <title>Oil accumulation mechanisms of the oleaginous microalga Chlorella protothecoides revealed through its genome, transcriptomes, and proteomes.</title>
        <authorList>
            <person name="Gao C."/>
            <person name="Wang Y."/>
            <person name="Shen Y."/>
            <person name="Yan D."/>
            <person name="He X."/>
            <person name="Dai J."/>
            <person name="Wu Q."/>
        </authorList>
    </citation>
    <scope>NUCLEOTIDE SEQUENCE [LARGE SCALE GENOMIC DNA]</scope>
    <source>
        <strain evidence="2 3">0710</strain>
    </source>
</reference>
<keyword evidence="3" id="KW-1185">Reference proteome</keyword>
<name>A0A087SLB8_AUXPR</name>
<dbReference type="RefSeq" id="XP_011399460.1">
    <property type="nucleotide sequence ID" value="XM_011401158.1"/>
</dbReference>
<dbReference type="GeneID" id="23613500"/>
<protein>
    <submittedName>
        <fullName evidence="2">Uncharacterized protein</fullName>
    </submittedName>
</protein>
<sequence length="57" mass="5965">MWRRAGGLGDCEGGTGVQMDSPSGWRCGDAALHGGTEAPSRPAAQQQHPVVAPRHQQ</sequence>
<feature type="compositionally biased region" description="Gly residues" evidence="1">
    <location>
        <begin position="1"/>
        <end position="16"/>
    </location>
</feature>
<accession>A0A087SLB8</accession>
<dbReference type="EMBL" id="KL662129">
    <property type="protein sequence ID" value="KFM26522.1"/>
    <property type="molecule type" value="Genomic_DNA"/>
</dbReference>
<evidence type="ECO:0000313" key="3">
    <source>
        <dbReference type="Proteomes" id="UP000028924"/>
    </source>
</evidence>
<dbReference type="Proteomes" id="UP000028924">
    <property type="component" value="Unassembled WGS sequence"/>
</dbReference>